<keyword evidence="3" id="KW-1185">Reference proteome</keyword>
<protein>
    <recommendedName>
        <fullName evidence="4">F5/8 type C domain-containing protein</fullName>
    </recommendedName>
</protein>
<name>A0A5P8E889_9BACT</name>
<keyword evidence="1" id="KW-0175">Coiled coil</keyword>
<dbReference type="InterPro" id="IPR008979">
    <property type="entry name" value="Galactose-bd-like_sf"/>
</dbReference>
<proteinExistence type="predicted"/>
<dbReference type="AlphaFoldDB" id="A0A5P8E889"/>
<feature type="coiled-coil region" evidence="1">
    <location>
        <begin position="625"/>
        <end position="662"/>
    </location>
</feature>
<dbReference type="SUPFAM" id="SSF49785">
    <property type="entry name" value="Galactose-binding domain-like"/>
    <property type="match status" value="1"/>
</dbReference>
<accession>A0A5P8E889</accession>
<dbReference type="Gene3D" id="1.20.1270.90">
    <property type="entry name" value="AF1782-like"/>
    <property type="match status" value="1"/>
</dbReference>
<reference evidence="2 3" key="1">
    <citation type="submission" date="2018-11" db="EMBL/GenBank/DDBJ databases">
        <authorList>
            <person name="Na S.W."/>
            <person name="Baik M."/>
        </authorList>
    </citation>
    <scope>NUCLEOTIDE SEQUENCE [LARGE SCALE GENOMIC DNA]</scope>
    <source>
        <strain evidence="2 3">E39</strain>
    </source>
</reference>
<dbReference type="Proteomes" id="UP000249375">
    <property type="component" value="Chromosome"/>
</dbReference>
<gene>
    <name evidence="2" type="ORF">C7Y71_009155</name>
</gene>
<dbReference type="Gene3D" id="2.80.10.50">
    <property type="match status" value="1"/>
</dbReference>
<evidence type="ECO:0000313" key="3">
    <source>
        <dbReference type="Proteomes" id="UP000249375"/>
    </source>
</evidence>
<dbReference type="Gene3D" id="2.60.120.260">
    <property type="entry name" value="Galactose-binding domain-like"/>
    <property type="match status" value="1"/>
</dbReference>
<evidence type="ECO:0000313" key="2">
    <source>
        <dbReference type="EMBL" id="QFQ13164.1"/>
    </source>
</evidence>
<dbReference type="KEGG" id="alq:C7Y71_009155"/>
<dbReference type="EMBL" id="CP033459">
    <property type="protein sequence ID" value="QFQ13164.1"/>
    <property type="molecule type" value="Genomic_DNA"/>
</dbReference>
<sequence length="1094" mass="121117">MTASAQYRQADYEETSIAAGKKYLLQNGEKPTTIQYLSTDASNKYYGTKVDETTIMEFESAGNIDGEDCYYIKNPATNTYIIDLDNLPENTYTTTFTDDKTKALVVSLSETQTQDESQVAFHMKRHKENAGFVLYFVPKTPYGAGGPGYGMIYPNFMYFSSWLIYAVEEIGGKEKLGVAIDQYTPNGVEGVWQVGSGPGCISQEIFDELLSAYNTAMAIYDKDAPTSQECDEATDRLTTAYKTAISAINPVTEGYYYISNINDDLLYVVNDGSSSLLYCKDYEIPDSFDIASAPYIWHITPSEEPGYFNIVNLLAEKAISSSLSNGAQTLTNDKSLYGNYKFSYQADNYSCRGGVFNILNLWGNKAMLTLDTRVGYADSPDPKSDEALFKLISVSEQYIEDIEKSKEQEALNEELTALYIKTATKVEKTKSYNSTVATSGTLDTPGLITNVSTNAQEPTEGNVEFAIDKDLYTYFHSNWSSAETAPDVFHFLDVQLETPVKTFAVKMVRRYFTDLENSANLNPMLYNLYATNDSTGEWTRIGTYATNFNRGVAPEEYIDDIANLASINYIEMPAAYKYLRFEVIRTKDNGTINGLPYFNLSEIGVYTAEYLSESSAYETLGSEITEALETSMQKAENELAAKQATKETIEALQAAYDALCKKYGDPEILRAAYDDACTYYYAAVESDQEVVGYYKEGSTDAFVRVLDEIEPQITPDMTQEQYNTLFEKLNAAVAAFQASLILPEEDRLYFIISGEPNSDNFGRYLKADKNGTSLMGLSYNNEGTSELNPEMRLNYMWRFTKNSDGTYQARNAATGTYLGTTDKAGNDIYTSKTPVPFKFRSARAENYLNMELGEGLFAYSTPYYRNFTVAQNAEGQDGGAYLIEEADYQGTHSLRISSGLQVITLPFEIMAVTPDMSLYKVIGVKNNTVQCIAYNDSETIPAGCPFIVNNTEDIPEISIFLTELNNGTAINYSFEGLEQNGLTGVVNPTTINRPLCYLRGTVIDLAKATGTTIEANTGYFRLGGIPATDINGDIAIELTTSAVTDIATVNLNANGDTQPNAVYTITGQKIRSNGTLTGLPRGIYIVGGRKVIVK</sequence>
<evidence type="ECO:0008006" key="4">
    <source>
        <dbReference type="Google" id="ProtNLM"/>
    </source>
</evidence>
<organism evidence="2 3">
    <name type="scientific">Pseudoprevotella muciniphila</name>
    <dbReference type="NCBI Taxonomy" id="2133944"/>
    <lineage>
        <taxon>Bacteria</taxon>
        <taxon>Pseudomonadati</taxon>
        <taxon>Bacteroidota</taxon>
        <taxon>Bacteroidia</taxon>
        <taxon>Bacteroidales</taxon>
        <taxon>Prevotellaceae</taxon>
        <taxon>Pseudoprevotella</taxon>
    </lineage>
</organism>
<evidence type="ECO:0000256" key="1">
    <source>
        <dbReference type="SAM" id="Coils"/>
    </source>
</evidence>